<name>A0ABQ5HYQ4_9ASTR</name>
<sequence>MVVIIINSGLELQHRPHAKTLRCEPAGEMFLRESIGVIADNASEELESDLSIYDARSYQSSILNSEGLSGLRLGEILLVVACGLWSGGGEGGREVRGSSGYRGELWRCSGGEREEAGGLIAHMYAVVDSRWVFGCSSGKRDVSVSVDKFLDGSEIAHSGVEYRDGGIIQEIQRDESKGDYVVYAFSSKICRDHGSGFLLRRLPLCVACNPGRAITSKKPSQGLGHPVSTEPVQLSQISPILGTVSSGPAIHNGPAFHQESLAHGLQKRHRTLHRNTWTVSIFPPWVAFISLSSLESQLRLSFEIEKKLSKKRSCIWHNMDACSTLWILEVCVEVEAIVFGQVIYVLRKDLFSYQF</sequence>
<comment type="caution">
    <text evidence="1">The sequence shown here is derived from an EMBL/GenBank/DDBJ whole genome shotgun (WGS) entry which is preliminary data.</text>
</comment>
<evidence type="ECO:0000313" key="1">
    <source>
        <dbReference type="EMBL" id="GJT92964.1"/>
    </source>
</evidence>
<organism evidence="1 2">
    <name type="scientific">Tanacetum coccineum</name>
    <dbReference type="NCBI Taxonomy" id="301880"/>
    <lineage>
        <taxon>Eukaryota</taxon>
        <taxon>Viridiplantae</taxon>
        <taxon>Streptophyta</taxon>
        <taxon>Embryophyta</taxon>
        <taxon>Tracheophyta</taxon>
        <taxon>Spermatophyta</taxon>
        <taxon>Magnoliopsida</taxon>
        <taxon>eudicotyledons</taxon>
        <taxon>Gunneridae</taxon>
        <taxon>Pentapetalae</taxon>
        <taxon>asterids</taxon>
        <taxon>campanulids</taxon>
        <taxon>Asterales</taxon>
        <taxon>Asteraceae</taxon>
        <taxon>Asteroideae</taxon>
        <taxon>Anthemideae</taxon>
        <taxon>Anthemidinae</taxon>
        <taxon>Tanacetum</taxon>
    </lineage>
</organism>
<accession>A0ABQ5HYQ4</accession>
<protein>
    <submittedName>
        <fullName evidence="1">Uncharacterized protein</fullName>
    </submittedName>
</protein>
<reference evidence="1" key="2">
    <citation type="submission" date="2022-01" db="EMBL/GenBank/DDBJ databases">
        <authorList>
            <person name="Yamashiro T."/>
            <person name="Shiraishi A."/>
            <person name="Satake H."/>
            <person name="Nakayama K."/>
        </authorList>
    </citation>
    <scope>NUCLEOTIDE SEQUENCE</scope>
</reference>
<dbReference type="EMBL" id="BQNB010020159">
    <property type="protein sequence ID" value="GJT92964.1"/>
    <property type="molecule type" value="Genomic_DNA"/>
</dbReference>
<gene>
    <name evidence="1" type="ORF">Tco_1081809</name>
</gene>
<reference evidence="1" key="1">
    <citation type="journal article" date="2022" name="Int. J. Mol. Sci.">
        <title>Draft Genome of Tanacetum Coccineum: Genomic Comparison of Closely Related Tanacetum-Family Plants.</title>
        <authorList>
            <person name="Yamashiro T."/>
            <person name="Shiraishi A."/>
            <person name="Nakayama K."/>
            <person name="Satake H."/>
        </authorList>
    </citation>
    <scope>NUCLEOTIDE SEQUENCE</scope>
</reference>
<dbReference type="Proteomes" id="UP001151760">
    <property type="component" value="Unassembled WGS sequence"/>
</dbReference>
<proteinExistence type="predicted"/>
<evidence type="ECO:0000313" key="2">
    <source>
        <dbReference type="Proteomes" id="UP001151760"/>
    </source>
</evidence>
<keyword evidence="2" id="KW-1185">Reference proteome</keyword>